<evidence type="ECO:0000313" key="2">
    <source>
        <dbReference type="Proteomes" id="UP000887159"/>
    </source>
</evidence>
<name>A0A8X6RWY4_TRICX</name>
<dbReference type="AlphaFoldDB" id="A0A8X6RWY4"/>
<evidence type="ECO:0000313" key="1">
    <source>
        <dbReference type="EMBL" id="GFY03392.1"/>
    </source>
</evidence>
<gene>
    <name evidence="1" type="ORF">TNCV_1173501</name>
</gene>
<reference evidence="1" key="1">
    <citation type="submission" date="2020-08" db="EMBL/GenBank/DDBJ databases">
        <title>Multicomponent nature underlies the extraordinary mechanical properties of spider dragline silk.</title>
        <authorList>
            <person name="Kono N."/>
            <person name="Nakamura H."/>
            <person name="Mori M."/>
            <person name="Yoshida Y."/>
            <person name="Ohtoshi R."/>
            <person name="Malay A.D."/>
            <person name="Moran D.A.P."/>
            <person name="Tomita M."/>
            <person name="Numata K."/>
            <person name="Arakawa K."/>
        </authorList>
    </citation>
    <scope>NUCLEOTIDE SEQUENCE</scope>
</reference>
<keyword evidence="2" id="KW-1185">Reference proteome</keyword>
<protein>
    <submittedName>
        <fullName evidence="1">Uncharacterized protein</fullName>
    </submittedName>
</protein>
<dbReference type="EMBL" id="BMAU01021236">
    <property type="protein sequence ID" value="GFY03392.1"/>
    <property type="molecule type" value="Genomic_DNA"/>
</dbReference>
<organism evidence="1 2">
    <name type="scientific">Trichonephila clavipes</name>
    <name type="common">Golden silk orbweaver</name>
    <name type="synonym">Nephila clavipes</name>
    <dbReference type="NCBI Taxonomy" id="2585209"/>
    <lineage>
        <taxon>Eukaryota</taxon>
        <taxon>Metazoa</taxon>
        <taxon>Ecdysozoa</taxon>
        <taxon>Arthropoda</taxon>
        <taxon>Chelicerata</taxon>
        <taxon>Arachnida</taxon>
        <taxon>Araneae</taxon>
        <taxon>Araneomorphae</taxon>
        <taxon>Entelegynae</taxon>
        <taxon>Araneoidea</taxon>
        <taxon>Nephilidae</taxon>
        <taxon>Trichonephila</taxon>
    </lineage>
</organism>
<accession>A0A8X6RWY4</accession>
<sequence length="96" mass="11124">MISVAGPVWRCITQQFSSLSPRCHQTRIRPSGCCRQKRDSAFNTMSFHSVVYVYRSSLLWWGKCLWFPDKGKRSNGRLADIPLCCKKRRIVLADTE</sequence>
<proteinExistence type="predicted"/>
<comment type="caution">
    <text evidence="1">The sequence shown here is derived from an EMBL/GenBank/DDBJ whole genome shotgun (WGS) entry which is preliminary data.</text>
</comment>
<dbReference type="Proteomes" id="UP000887159">
    <property type="component" value="Unassembled WGS sequence"/>
</dbReference>